<dbReference type="OrthoDB" id="9787837at2"/>
<evidence type="ECO:0000256" key="6">
    <source>
        <dbReference type="ARBA" id="ARBA00023136"/>
    </source>
</evidence>
<evidence type="ECO:0000256" key="5">
    <source>
        <dbReference type="ARBA" id="ARBA00022989"/>
    </source>
</evidence>
<feature type="transmembrane region" description="Helical" evidence="7">
    <location>
        <begin position="73"/>
        <end position="94"/>
    </location>
</feature>
<dbReference type="EMBL" id="CP014672">
    <property type="protein sequence ID" value="ANW97953.1"/>
    <property type="molecule type" value="Genomic_DNA"/>
</dbReference>
<feature type="transmembrane region" description="Helical" evidence="7">
    <location>
        <begin position="140"/>
        <end position="159"/>
    </location>
</feature>
<dbReference type="Proteomes" id="UP000092971">
    <property type="component" value="Chromosome"/>
</dbReference>
<keyword evidence="4 7" id="KW-0812">Transmembrane</keyword>
<comment type="similarity">
    <text evidence="7">Belongs to the binding-protein-dependent transport system permease family.</text>
</comment>
<dbReference type="PROSITE" id="PS50928">
    <property type="entry name" value="ABC_TM1"/>
    <property type="match status" value="1"/>
</dbReference>
<keyword evidence="6 7" id="KW-0472">Membrane</keyword>
<feature type="transmembrane region" description="Helical" evidence="7">
    <location>
        <begin position="106"/>
        <end position="128"/>
    </location>
</feature>
<proteinExistence type="inferred from homology"/>
<dbReference type="Gene3D" id="1.10.3720.10">
    <property type="entry name" value="MetI-like"/>
    <property type="match status" value="1"/>
</dbReference>
<evidence type="ECO:0000256" key="1">
    <source>
        <dbReference type="ARBA" id="ARBA00004651"/>
    </source>
</evidence>
<sequence length="276" mass="31691">MSRRKKIADAVVFVFLAFGSVIMLYPFIWMIFTSFKPKMHIYLAGLLPRTWDFSSYIQIWDEIPLVRGFLNTILYSVPPVIVGTFVSAGAAFAFAKINFKGKNIIFLILLSGVMIPFPSIMIPQFVLFSRFNMLQGPWPMILPKLTGNVLMIFFLRQYLNYVPDSVVEAAKIDGCNYFEIYRRIILPLITPALAAHSVLWFIGSWNDYLAPTIFIKNEKWQPVTVMVAKFNEQYAINTHVPRMMAGSVMLLVPVLVIYGIFQKWIIESVMFTSVKE</sequence>
<dbReference type="CDD" id="cd06261">
    <property type="entry name" value="TM_PBP2"/>
    <property type="match status" value="1"/>
</dbReference>
<evidence type="ECO:0000256" key="2">
    <source>
        <dbReference type="ARBA" id="ARBA00022448"/>
    </source>
</evidence>
<dbReference type="InterPro" id="IPR000515">
    <property type="entry name" value="MetI-like"/>
</dbReference>
<feature type="transmembrane region" description="Helical" evidence="7">
    <location>
        <begin position="243"/>
        <end position="261"/>
    </location>
</feature>
<feature type="transmembrane region" description="Helical" evidence="7">
    <location>
        <begin position="180"/>
        <end position="202"/>
    </location>
</feature>
<comment type="subcellular location">
    <subcellularLocation>
        <location evidence="1 7">Cell membrane</location>
        <topology evidence="1 7">Multi-pass membrane protein</topology>
    </subcellularLocation>
</comment>
<dbReference type="GO" id="GO:0005886">
    <property type="term" value="C:plasma membrane"/>
    <property type="evidence" value="ECO:0007669"/>
    <property type="project" value="UniProtKB-SubCell"/>
</dbReference>
<gene>
    <name evidence="9" type="ORF">CSTERTH_02310</name>
</gene>
<evidence type="ECO:0000256" key="7">
    <source>
        <dbReference type="RuleBase" id="RU363032"/>
    </source>
</evidence>
<evidence type="ECO:0000313" key="9">
    <source>
        <dbReference type="EMBL" id="ANW97953.1"/>
    </source>
</evidence>
<dbReference type="AlphaFoldDB" id="A0A1B1YB10"/>
<evidence type="ECO:0000256" key="3">
    <source>
        <dbReference type="ARBA" id="ARBA00022475"/>
    </source>
</evidence>
<evidence type="ECO:0000313" key="10">
    <source>
        <dbReference type="Proteomes" id="UP000092971"/>
    </source>
</evidence>
<keyword evidence="3" id="KW-1003">Cell membrane</keyword>
<dbReference type="Pfam" id="PF00528">
    <property type="entry name" value="BPD_transp_1"/>
    <property type="match status" value="1"/>
</dbReference>
<dbReference type="GO" id="GO:0055085">
    <property type="term" value="P:transmembrane transport"/>
    <property type="evidence" value="ECO:0007669"/>
    <property type="project" value="InterPro"/>
</dbReference>
<protein>
    <submittedName>
        <fullName evidence="9">Sugar ABC transporter permease</fullName>
    </submittedName>
</protein>
<reference evidence="9 10" key="1">
    <citation type="submission" date="2016-02" db="EMBL/GenBank/DDBJ databases">
        <title>Comparison of Clostridium stercorarium subspecies using comparative genomics and transcriptomics.</title>
        <authorList>
            <person name="Schellenberg J."/>
            <person name="Thallinger G."/>
            <person name="Levin D.B."/>
            <person name="Zhang X."/>
            <person name="Alvare G."/>
            <person name="Fristensky B."/>
            <person name="Sparling R."/>
        </authorList>
    </citation>
    <scope>NUCLEOTIDE SEQUENCE [LARGE SCALE GENOMIC DNA]</scope>
    <source>
        <strain evidence="9 10">DSM 2910</strain>
    </source>
</reference>
<dbReference type="RefSeq" id="WP_015358220.1">
    <property type="nucleotide sequence ID" value="NZ_CP014672.1"/>
</dbReference>
<evidence type="ECO:0000256" key="4">
    <source>
        <dbReference type="ARBA" id="ARBA00022692"/>
    </source>
</evidence>
<keyword evidence="5 7" id="KW-1133">Transmembrane helix</keyword>
<keyword evidence="2 7" id="KW-0813">Transport</keyword>
<accession>A0A1B1YB10</accession>
<organism evidence="9 10">
    <name type="scientific">Thermoclostridium stercorarium subsp. thermolacticum DSM 2910</name>
    <dbReference type="NCBI Taxonomy" id="1121336"/>
    <lineage>
        <taxon>Bacteria</taxon>
        <taxon>Bacillati</taxon>
        <taxon>Bacillota</taxon>
        <taxon>Clostridia</taxon>
        <taxon>Eubacteriales</taxon>
        <taxon>Oscillospiraceae</taxon>
        <taxon>Thermoclostridium</taxon>
    </lineage>
</organism>
<dbReference type="PANTHER" id="PTHR43744">
    <property type="entry name" value="ABC TRANSPORTER PERMEASE PROTEIN MG189-RELATED-RELATED"/>
    <property type="match status" value="1"/>
</dbReference>
<feature type="domain" description="ABC transmembrane type-1" evidence="8">
    <location>
        <begin position="69"/>
        <end position="261"/>
    </location>
</feature>
<dbReference type="PANTHER" id="PTHR43744:SF12">
    <property type="entry name" value="ABC TRANSPORTER PERMEASE PROTEIN MG189-RELATED"/>
    <property type="match status" value="1"/>
</dbReference>
<feature type="transmembrane region" description="Helical" evidence="7">
    <location>
        <begin position="12"/>
        <end position="32"/>
    </location>
</feature>
<evidence type="ECO:0000259" key="8">
    <source>
        <dbReference type="PROSITE" id="PS50928"/>
    </source>
</evidence>
<dbReference type="SUPFAM" id="SSF161098">
    <property type="entry name" value="MetI-like"/>
    <property type="match status" value="1"/>
</dbReference>
<dbReference type="InterPro" id="IPR035906">
    <property type="entry name" value="MetI-like_sf"/>
</dbReference>
<name>A0A1B1YB10_THEST</name>